<feature type="region of interest" description="Disordered" evidence="1">
    <location>
        <begin position="74"/>
        <end position="93"/>
    </location>
</feature>
<protein>
    <submittedName>
        <fullName evidence="2">Unannotated protein</fullName>
    </submittedName>
</protein>
<organism evidence="2">
    <name type="scientific">freshwater metagenome</name>
    <dbReference type="NCBI Taxonomy" id="449393"/>
    <lineage>
        <taxon>unclassified sequences</taxon>
        <taxon>metagenomes</taxon>
        <taxon>ecological metagenomes</taxon>
    </lineage>
</organism>
<evidence type="ECO:0000256" key="1">
    <source>
        <dbReference type="SAM" id="MobiDB-lite"/>
    </source>
</evidence>
<dbReference type="EMBL" id="CAEZXR010000085">
    <property type="protein sequence ID" value="CAB4700066.1"/>
    <property type="molecule type" value="Genomic_DNA"/>
</dbReference>
<accession>A0A6J6PNG5</accession>
<reference evidence="2" key="1">
    <citation type="submission" date="2020-05" db="EMBL/GenBank/DDBJ databases">
        <authorList>
            <person name="Chiriac C."/>
            <person name="Salcher M."/>
            <person name="Ghai R."/>
            <person name="Kavagutti S V."/>
        </authorList>
    </citation>
    <scope>NUCLEOTIDE SEQUENCE</scope>
</reference>
<proteinExistence type="predicted"/>
<gene>
    <name evidence="2" type="ORF">UFOPK2579_00895</name>
</gene>
<name>A0A6J6PNG5_9ZZZZ</name>
<evidence type="ECO:0000313" key="2">
    <source>
        <dbReference type="EMBL" id="CAB4700066.1"/>
    </source>
</evidence>
<sequence length="718" mass="74629">MRLLHLVEQHDGVRAAAHRLGQLAALVVADVARRGPDQARDGVLLAVLAHVDAHDRALVVEEEVGQRLGQLGLAGAGRAQEEERPGRAVRVGDAGPGAAYGVADRGHRLALPDQSLADHVLHREQLGALAGEHAARGDAGPGRHDLGDLLGSDLVADERVHGRPDPGLGVRVAQRPLQLGDLAVEDFAGLVELALAHQPVGEHPDGVEAATQLALPLERGLLLLPARLEGAQRLLLVGEVGAQPHQPLLGGGVALLLERELLHLESLDLPTELVDLLGGGLDLHPQPGRCLVDQVDRLVGQVATGDVAVGERGGRDQRGVGDPDAVVGLVLLLDAAQDLDGVLDRRLADQHLLEAAFEGGVLLDALAVLVERRGADHVQLAARQHRLEHVAGVHGGVAAGTGADDGVQLVDEGDDLPAGVLDLLEHGLEALLELAAVLRTGDHRRQVEAEHPTALQRVGHVAGDHPLGETLDDGGLTDAGLADQDGVVLRAPTEHLDDPPDLGIAADHGVEAALLGGGGQVDGVLLQRLIRRLGSLARDPAVAAHGGQALTQTRLGETGVGEQLLRRALGARDRDEQVLGRDVVVLERGGEVERPGEHPGQGGRALRLLDGRAAGARQRVEHGRGSCGQIGRIDAGLGDQAAGDAVVLAQQSDQQVDGLGGAVARGRRGHLGSLDRLAAAGGELVGPERAHRQGSSFGCRRVGGELQCARPLTQRTRS</sequence>
<dbReference type="AlphaFoldDB" id="A0A6J6PNG5"/>
<dbReference type="AntiFam" id="ANF00007">
    <property type="entry name" value="Shadow ORF (opposite clpB)"/>
</dbReference>